<gene>
    <name evidence="2" type="ORF">V4C56_21310</name>
</gene>
<evidence type="ECO:0000259" key="1">
    <source>
        <dbReference type="Pfam" id="PF12806"/>
    </source>
</evidence>
<name>A0ABU9R6G3_9BURK</name>
<dbReference type="EMBL" id="JAZHGA010000014">
    <property type="protein sequence ID" value="MEM5342154.1"/>
    <property type="molecule type" value="Genomic_DNA"/>
</dbReference>
<dbReference type="Pfam" id="PF12806">
    <property type="entry name" value="Acyl-CoA_dh_C"/>
    <property type="match status" value="1"/>
</dbReference>
<feature type="domain" description="Acetyl-CoA dehydrogenase-like C-terminal" evidence="1">
    <location>
        <begin position="1"/>
        <end position="46"/>
    </location>
</feature>
<reference evidence="2 3" key="1">
    <citation type="submission" date="2024-01" db="EMBL/GenBank/DDBJ databases">
        <title>The diversity of rhizobia nodulating Mimosa spp. in eleven states of Brazil covering several biomes is determined by host plant, location, and edaphic factors.</title>
        <authorList>
            <person name="Rouws L."/>
            <person name="Barauna A."/>
            <person name="Beukes C."/>
            <person name="De Faria S.M."/>
            <person name="Gross E."/>
            <person name="Dos Reis Junior F.B."/>
            <person name="Simon M."/>
            <person name="Maluk M."/>
            <person name="Odee D.W."/>
            <person name="Kenicer G."/>
            <person name="Young J.P.W."/>
            <person name="Reis V.M."/>
            <person name="Zilli J."/>
            <person name="James E.K."/>
        </authorList>
    </citation>
    <scope>NUCLEOTIDE SEQUENCE [LARGE SCALE GENOMIC DNA]</scope>
    <source>
        <strain evidence="2 3">JPY530</strain>
    </source>
</reference>
<protein>
    <submittedName>
        <fullName evidence="2">Acyl-CoA dehydrogenase C-terminal domain-containing protein</fullName>
    </submittedName>
</protein>
<evidence type="ECO:0000313" key="3">
    <source>
        <dbReference type="Proteomes" id="UP001481677"/>
    </source>
</evidence>
<dbReference type="Proteomes" id="UP001481677">
    <property type="component" value="Unassembled WGS sequence"/>
</dbReference>
<accession>A0ABU9R6G3</accession>
<proteinExistence type="predicted"/>
<organism evidence="2 3">
    <name type="scientific">Paraburkholderia azotifigens</name>
    <dbReference type="NCBI Taxonomy" id="2057004"/>
    <lineage>
        <taxon>Bacteria</taxon>
        <taxon>Pseudomonadati</taxon>
        <taxon>Pseudomonadota</taxon>
        <taxon>Betaproteobacteria</taxon>
        <taxon>Burkholderiales</taxon>
        <taxon>Burkholderiaceae</taxon>
        <taxon>Paraburkholderia</taxon>
    </lineage>
</organism>
<comment type="caution">
    <text evidence="2">The sequence shown here is derived from an EMBL/GenBank/DDBJ whole genome shotgun (WGS) entry which is preliminary data.</text>
</comment>
<feature type="non-terminal residue" evidence="2">
    <location>
        <position position="1"/>
    </location>
</feature>
<evidence type="ECO:0000313" key="2">
    <source>
        <dbReference type="EMBL" id="MEM5342154.1"/>
    </source>
</evidence>
<keyword evidence="3" id="KW-1185">Reference proteome</keyword>
<dbReference type="RefSeq" id="WP_342959128.1">
    <property type="nucleotide sequence ID" value="NZ_JAZHFZ010000014.1"/>
</dbReference>
<sequence>ARAMLAAQAKLNDDASFYSAKIATAQFFAEHVLPQAVALEASIVSAKGGEGMLALHEDQF</sequence>
<dbReference type="InterPro" id="IPR025878">
    <property type="entry name" value="Acyl-CoA_dh-like_C_dom"/>
</dbReference>